<keyword evidence="1" id="KW-0285">Flavoprotein</keyword>
<dbReference type="InterPro" id="IPR050627">
    <property type="entry name" value="Nitroreductase/BluB"/>
</dbReference>
<dbReference type="Pfam" id="PF00881">
    <property type="entry name" value="Nitroreductase"/>
    <property type="match status" value="1"/>
</dbReference>
<dbReference type="OrthoDB" id="9773807at2"/>
<keyword evidence="2" id="KW-0288">FMN</keyword>
<protein>
    <submittedName>
        <fullName evidence="5">Nitroreductase</fullName>
    </submittedName>
</protein>
<proteinExistence type="predicted"/>
<dbReference type="Gene3D" id="3.40.109.10">
    <property type="entry name" value="NADH Oxidase"/>
    <property type="match status" value="1"/>
</dbReference>
<accession>A0A512NP11</accession>
<dbReference type="Proteomes" id="UP000321058">
    <property type="component" value="Unassembled WGS sequence"/>
</dbReference>
<name>A0A512NP11_9HYPH</name>
<evidence type="ECO:0000256" key="1">
    <source>
        <dbReference type="ARBA" id="ARBA00022630"/>
    </source>
</evidence>
<dbReference type="PANTHER" id="PTHR23026">
    <property type="entry name" value="NADPH NITROREDUCTASE"/>
    <property type="match status" value="1"/>
</dbReference>
<evidence type="ECO:0000313" key="5">
    <source>
        <dbReference type="EMBL" id="GEP60678.1"/>
    </source>
</evidence>
<dbReference type="InterPro" id="IPR000415">
    <property type="entry name" value="Nitroreductase-like"/>
</dbReference>
<evidence type="ECO:0000256" key="2">
    <source>
        <dbReference type="ARBA" id="ARBA00022643"/>
    </source>
</evidence>
<dbReference type="EMBL" id="BKAJ01000175">
    <property type="protein sequence ID" value="GEP60678.1"/>
    <property type="molecule type" value="Genomic_DNA"/>
</dbReference>
<dbReference type="RefSeq" id="WP_147156014.1">
    <property type="nucleotide sequence ID" value="NZ_BKAJ01000175.1"/>
</dbReference>
<dbReference type="AlphaFoldDB" id="A0A512NP11"/>
<keyword evidence="6" id="KW-1185">Reference proteome</keyword>
<organism evidence="5 6">
    <name type="scientific">Reyranella soli</name>
    <dbReference type="NCBI Taxonomy" id="1230389"/>
    <lineage>
        <taxon>Bacteria</taxon>
        <taxon>Pseudomonadati</taxon>
        <taxon>Pseudomonadota</taxon>
        <taxon>Alphaproteobacteria</taxon>
        <taxon>Hyphomicrobiales</taxon>
        <taxon>Reyranellaceae</taxon>
        <taxon>Reyranella</taxon>
    </lineage>
</organism>
<feature type="domain" description="Nitroreductase" evidence="4">
    <location>
        <begin position="20"/>
        <end position="208"/>
    </location>
</feature>
<comment type="caution">
    <text evidence="5">The sequence shown here is derived from an EMBL/GenBank/DDBJ whole genome shotgun (WGS) entry which is preliminary data.</text>
</comment>
<gene>
    <name evidence="5" type="ORF">RSO01_78440</name>
</gene>
<evidence type="ECO:0000313" key="6">
    <source>
        <dbReference type="Proteomes" id="UP000321058"/>
    </source>
</evidence>
<dbReference type="GO" id="GO:0016491">
    <property type="term" value="F:oxidoreductase activity"/>
    <property type="evidence" value="ECO:0007669"/>
    <property type="project" value="UniProtKB-KW"/>
</dbReference>
<reference evidence="5 6" key="1">
    <citation type="submission" date="2019-07" db="EMBL/GenBank/DDBJ databases">
        <title>Whole genome shotgun sequence of Reyranella soli NBRC 108950.</title>
        <authorList>
            <person name="Hosoyama A."/>
            <person name="Uohara A."/>
            <person name="Ohji S."/>
            <person name="Ichikawa N."/>
        </authorList>
    </citation>
    <scope>NUCLEOTIDE SEQUENCE [LARGE SCALE GENOMIC DNA]</scope>
    <source>
        <strain evidence="5 6">NBRC 108950</strain>
    </source>
</reference>
<evidence type="ECO:0000259" key="4">
    <source>
        <dbReference type="Pfam" id="PF00881"/>
    </source>
</evidence>
<dbReference type="InterPro" id="IPR029479">
    <property type="entry name" value="Nitroreductase"/>
</dbReference>
<keyword evidence="3" id="KW-0560">Oxidoreductase</keyword>
<dbReference type="SUPFAM" id="SSF55469">
    <property type="entry name" value="FMN-dependent nitroreductase-like"/>
    <property type="match status" value="1"/>
</dbReference>
<dbReference type="PANTHER" id="PTHR23026:SF90">
    <property type="entry name" value="IODOTYROSINE DEIODINASE 1"/>
    <property type="match status" value="1"/>
</dbReference>
<evidence type="ECO:0000256" key="3">
    <source>
        <dbReference type="ARBA" id="ARBA00023002"/>
    </source>
</evidence>
<sequence length="240" mass="26434">MPASFPTQPAIGLFEAIYTARSLRHFKPDPVPPALIERVLDAAIRASSGGNTQHWTFLVVRDAEKRRQLGALYRQASDYQSAVYAARPKPEHLSEAQYGQFLANSGYLWDHMADAPVILVPCLARREPPERTSLPEVVQARYADHLANVQRISGSSIYPAIQNVILACRALGLGTVITTNHILLENEVKAVLGIPEHIATFALMPIGYPTRKYGPLTRKPVAEVTFADTWGNPWPDTAAS</sequence>